<comment type="caution">
    <text evidence="1">The sequence shown here is derived from an EMBL/GenBank/DDBJ whole genome shotgun (WGS) entry which is preliminary data.</text>
</comment>
<organism evidence="1 2">
    <name type="scientific">Pyropia yezoensis</name>
    <name type="common">Susabi-nori</name>
    <name type="synonym">Porphyra yezoensis</name>
    <dbReference type="NCBI Taxonomy" id="2788"/>
    <lineage>
        <taxon>Eukaryota</taxon>
        <taxon>Rhodophyta</taxon>
        <taxon>Bangiophyceae</taxon>
        <taxon>Bangiales</taxon>
        <taxon>Bangiaceae</taxon>
        <taxon>Pyropia</taxon>
    </lineage>
</organism>
<gene>
    <name evidence="1" type="ORF">I4F81_003549</name>
</gene>
<protein>
    <submittedName>
        <fullName evidence="1">Uncharacterized protein</fullName>
    </submittedName>
</protein>
<accession>A0ACC3BSS2</accession>
<evidence type="ECO:0000313" key="1">
    <source>
        <dbReference type="EMBL" id="KAK1860963.1"/>
    </source>
</evidence>
<evidence type="ECO:0000313" key="2">
    <source>
        <dbReference type="Proteomes" id="UP000798662"/>
    </source>
</evidence>
<dbReference type="Proteomes" id="UP000798662">
    <property type="component" value="Chromosome 1"/>
</dbReference>
<keyword evidence="2" id="KW-1185">Reference proteome</keyword>
<reference evidence="1" key="1">
    <citation type="submission" date="2019-11" db="EMBL/GenBank/DDBJ databases">
        <title>Nori genome reveals adaptations in red seaweeds to the harsh intertidal environment.</title>
        <authorList>
            <person name="Wang D."/>
            <person name="Mao Y."/>
        </authorList>
    </citation>
    <scope>NUCLEOTIDE SEQUENCE</scope>
    <source>
        <tissue evidence="1">Gametophyte</tissue>
    </source>
</reference>
<sequence length="418" mass="44468">MVRGRPDSGKAGGARKRTTPPARAAAGTLTAAGRRRPSIAVTAAVAAGAAPPTPTVVTAAQRRRLVVASAASAAAANDLNLRYVRLWSAPTTRAQIYLTSNDVTGLAVETIFNGLNVTEEAAKLVVLEKFRFPTKSDCEKFTVDSFVGYAKRDIATWHYKAKGMLFASYLEGLVSRKEYGHFVQRGRHRVPVLPRHQARTLLENNKFITSSTSYNALVAAMIDFLSSVPEASCLLVACSPTVSEAFLRLLSAQLLIRMELTTLAGLPKLTSLGTNADEVMRKLWAIESQETAAFHDKKTIKYGRLVIVDGEDPERANVSAYTENVLAPLRRQMLVVLPAAKDTSGTIVPPADAAVEVPIAATSATPHASLPPELFAAASESGGAAVAAVEPAGPTSQVMPQGRMGLSGLDLRALRPTN</sequence>
<proteinExistence type="predicted"/>
<dbReference type="EMBL" id="CM020618">
    <property type="protein sequence ID" value="KAK1860963.1"/>
    <property type="molecule type" value="Genomic_DNA"/>
</dbReference>
<name>A0ACC3BSS2_PYRYE</name>